<keyword evidence="1" id="KW-0596">Phosphopantetheine</keyword>
<evidence type="ECO:0000256" key="3">
    <source>
        <dbReference type="SAM" id="SignalP"/>
    </source>
</evidence>
<dbReference type="InterPro" id="IPR029063">
    <property type="entry name" value="SAM-dependent_MTases_sf"/>
</dbReference>
<keyword evidence="3" id="KW-0732">Signal</keyword>
<dbReference type="PROSITE" id="PS00012">
    <property type="entry name" value="PHOSPHOPANTETHEINE"/>
    <property type="match status" value="1"/>
</dbReference>
<accession>F5BWX9</accession>
<dbReference type="PROSITE" id="PS50075">
    <property type="entry name" value="CARRIER"/>
    <property type="match status" value="1"/>
</dbReference>
<dbReference type="Pfam" id="PF23525">
    <property type="entry name" value="Methyltransf_36"/>
    <property type="match status" value="1"/>
</dbReference>
<evidence type="ECO:0000313" key="6">
    <source>
        <dbReference type="EMBL" id="ADY62524.1"/>
    </source>
</evidence>
<dbReference type="SUPFAM" id="SSF55729">
    <property type="entry name" value="Acyl-CoA N-acyltransferases (Nat)"/>
    <property type="match status" value="1"/>
</dbReference>
<evidence type="ECO:0000256" key="1">
    <source>
        <dbReference type="ARBA" id="ARBA00022450"/>
    </source>
</evidence>
<feature type="chain" id="PRO_5003326577" evidence="3">
    <location>
        <begin position="28"/>
        <end position="973"/>
    </location>
</feature>
<keyword evidence="2" id="KW-0597">Phosphoprotein</keyword>
<evidence type="ECO:0000259" key="5">
    <source>
        <dbReference type="PROSITE" id="PS51186"/>
    </source>
</evidence>
<dbReference type="SUPFAM" id="SSF53335">
    <property type="entry name" value="S-adenosyl-L-methionine-dependent methyltransferases"/>
    <property type="match status" value="1"/>
</dbReference>
<dbReference type="InterPro" id="IPR020806">
    <property type="entry name" value="PKS_PP-bd"/>
</dbReference>
<protein>
    <submittedName>
        <fullName evidence="6">SxtA short isoform</fullName>
    </submittedName>
</protein>
<evidence type="ECO:0000259" key="4">
    <source>
        <dbReference type="PROSITE" id="PS50075"/>
    </source>
</evidence>
<reference evidence="6" key="1">
    <citation type="journal article" date="2011" name="PLoS ONE">
        <title>Discovery of nuclear-encoded genes for the neurotoxin saxitoxin in dinoflagellates.</title>
        <authorList>
            <person name="Stuken A."/>
            <person name="Orr R.J."/>
            <person name="Kellmann R."/>
            <person name="Murray S.A."/>
            <person name="Neilan B.A."/>
            <person name="Jakobsen K.S."/>
        </authorList>
    </citation>
    <scope>NUCLEOTIDE SEQUENCE</scope>
    <source>
        <strain evidence="6">CCMP1719</strain>
    </source>
</reference>
<dbReference type="Gene3D" id="1.10.1200.10">
    <property type="entry name" value="ACP-like"/>
    <property type="match status" value="1"/>
</dbReference>
<dbReference type="InterPro" id="IPR000182">
    <property type="entry name" value="GNAT_dom"/>
</dbReference>
<dbReference type="InterPro" id="IPR016181">
    <property type="entry name" value="Acyl_CoA_acyltransferase"/>
</dbReference>
<dbReference type="InterPro" id="IPR056393">
    <property type="entry name" value="AprA-like_MT2"/>
</dbReference>
<dbReference type="SUPFAM" id="SSF47336">
    <property type="entry name" value="ACP-like"/>
    <property type="match status" value="1"/>
</dbReference>
<dbReference type="PROSITE" id="PS51186">
    <property type="entry name" value="GNAT"/>
    <property type="match status" value="1"/>
</dbReference>
<evidence type="ECO:0000256" key="2">
    <source>
        <dbReference type="ARBA" id="ARBA00022553"/>
    </source>
</evidence>
<dbReference type="GO" id="GO:0016747">
    <property type="term" value="F:acyltransferase activity, transferring groups other than amino-acyl groups"/>
    <property type="evidence" value="ECO:0007669"/>
    <property type="project" value="InterPro"/>
</dbReference>
<dbReference type="EMBL" id="JF343238">
    <property type="protein sequence ID" value="ADY62524.1"/>
    <property type="molecule type" value="mRNA"/>
</dbReference>
<organism evidence="6">
    <name type="scientific">Alexandrium fundyense</name>
    <name type="common">Dinoflagellate</name>
    <dbReference type="NCBI Taxonomy" id="2932"/>
    <lineage>
        <taxon>Eukaryota</taxon>
        <taxon>Sar</taxon>
        <taxon>Alveolata</taxon>
        <taxon>Dinophyceae</taxon>
        <taxon>Gonyaulacales</taxon>
        <taxon>Pyrocystaceae</taxon>
        <taxon>Alexandrium</taxon>
    </lineage>
</organism>
<feature type="domain" description="N-acetyltransferase" evidence="5">
    <location>
        <begin position="536"/>
        <end position="733"/>
    </location>
</feature>
<dbReference type="GO" id="GO:0031177">
    <property type="term" value="F:phosphopantetheine binding"/>
    <property type="evidence" value="ECO:0007669"/>
    <property type="project" value="InterPro"/>
</dbReference>
<proteinExistence type="evidence at transcript level"/>
<dbReference type="AlphaFoldDB" id="F5BWX9"/>
<dbReference type="Pfam" id="PF00550">
    <property type="entry name" value="PP-binding"/>
    <property type="match status" value="1"/>
</dbReference>
<dbReference type="Gene3D" id="3.40.630.30">
    <property type="match status" value="1"/>
</dbReference>
<dbReference type="InterPro" id="IPR009081">
    <property type="entry name" value="PP-bd_ACP"/>
</dbReference>
<name>F5BWX9_ALEFU</name>
<dbReference type="InterPro" id="IPR036736">
    <property type="entry name" value="ACP-like_sf"/>
</dbReference>
<feature type="domain" description="Carrier" evidence="4">
    <location>
        <begin position="747"/>
        <end position="824"/>
    </location>
</feature>
<dbReference type="SMART" id="SM00823">
    <property type="entry name" value="PKS_PP"/>
    <property type="match status" value="1"/>
</dbReference>
<sequence length="973" mass="108542">MLVHGWTAAPLLLELVANFSAPLEGRAQTAGELAAETGAEEGPLAILLRACSVLGYVRFDAQSRAYSLVPGPELDELRTVLHPASEVARGLQELYSEVAPPFQLPSEDAARCLALWEEQRPSWSQCRSRALGVLLDGAVLAPLLVSVTYSSRWDEEGQEHGRDNVMERFDFSKMLPAQRSALGDIFEQLGVGTMNAKGVIMMSSKGAMALQRCYSYYVPLSYAPLMAQISPILFDDAGWGFTDAGTDSFDDVEEHVDRILNVVGSGAQHRTLFKDMMRHISTVFKGEAFALQPSFVVDTGCGDGSLLIHIYEHIKQHTPRGKVLDQFPLTMVGVDLNEDPRVTTAVNLSKQGVPHVVISGDVGKPAEILAALKKKKVDASRTLHVRSFLDHDRTYIPPVMRIEEESSTARFARTQMADFVHLDKRGKPITALELFASLVEHFERWADALEVSFGLCVLEVMMLDVPTTQRWFNDCVSFPLDFVQCLSRQYMVSAAAFTMGAAMAGLLPADFRAVETYPEHGRYNRMLSQHLVKRPFRLRLAEVADLQSLVHVEELAWPKQMQGSLEVLRRRLEASPTTNLVCELEGRVVAVLYMQRIESLAVLDGVQFMDVSSAHSPRGRLLQLISIAVHPDFAGMNLGRELKEFGLHLARLDSTIERVIGVTRCSKEFRQYDGPMSEYVNAHFSGARTDSTLDFHSSAGAQFVRLVEGFRPEDTDNGGTGVVIAYDIRRALPREAAAGAPPSRPPPRTKVPSLQLVQDVMTSIGYPPNLNDLTKGFFDYGMDSLELVRIRNKLSLALQTELPATLLLDFPTVHDLVERLDQDRAPESDEEEEVREEAKATARAPAKAKALAKGGEATQRFGPSEIISVQKRCLNVYAQPIYQKRFTDMAKKCFPDMLKYILAIESILVEVEGPVLQEFQLIQDLEYKSVQRGRENLMYYMSSYWLAHPEIRDQSQQLLLLTLQDQCWGNNHL</sequence>
<feature type="signal peptide" evidence="3">
    <location>
        <begin position="1"/>
        <end position="27"/>
    </location>
</feature>
<dbReference type="InterPro" id="IPR006162">
    <property type="entry name" value="Ppantetheine_attach_site"/>
</dbReference>
<gene>
    <name evidence="6" type="primary">sxtA</name>
</gene>